<gene>
    <name evidence="2" type="ORF">F5878DRAFT_569007</name>
</gene>
<evidence type="ECO:0000313" key="3">
    <source>
        <dbReference type="Proteomes" id="UP001163846"/>
    </source>
</evidence>
<evidence type="ECO:0000313" key="2">
    <source>
        <dbReference type="EMBL" id="KAJ3834039.1"/>
    </source>
</evidence>
<dbReference type="InterPro" id="IPR000073">
    <property type="entry name" value="AB_hydrolase_1"/>
</dbReference>
<dbReference type="InterPro" id="IPR029058">
    <property type="entry name" value="AB_hydrolase_fold"/>
</dbReference>
<dbReference type="Gene3D" id="3.40.50.1820">
    <property type="entry name" value="alpha/beta hydrolase"/>
    <property type="match status" value="1"/>
</dbReference>
<protein>
    <recommendedName>
        <fullName evidence="1">AB hydrolase-1 domain-containing protein</fullName>
    </recommendedName>
</protein>
<accession>A0AA38P0I7</accession>
<evidence type="ECO:0000259" key="1">
    <source>
        <dbReference type="Pfam" id="PF12697"/>
    </source>
</evidence>
<dbReference type="EMBL" id="MU806591">
    <property type="protein sequence ID" value="KAJ3834039.1"/>
    <property type="molecule type" value="Genomic_DNA"/>
</dbReference>
<keyword evidence="3" id="KW-1185">Reference proteome</keyword>
<dbReference type="AlphaFoldDB" id="A0AA38P0I7"/>
<dbReference type="SUPFAM" id="SSF53474">
    <property type="entry name" value="alpha/beta-Hydrolases"/>
    <property type="match status" value="1"/>
</dbReference>
<name>A0AA38P0I7_9AGAR</name>
<feature type="domain" description="AB hydrolase-1" evidence="1">
    <location>
        <begin position="31"/>
        <end position="342"/>
    </location>
</feature>
<dbReference type="Proteomes" id="UP001163846">
    <property type="component" value="Unassembled WGS sequence"/>
</dbReference>
<sequence length="350" mass="39359">MPTFTLADETLKFYYNDSGVPNTAEYTTYFVVHGLAYHSGVFQHLLPVAHQHSHRMISINRRDYPDSTPYTQAELDIFARGTDEERYTLMINEGINLSLLLDGLINELGLPPKIVLVGWSLGVVYTLAMLASIASLPEAVQERLTRSVKKMVIWEPPAHGLGMEIPPGCYTPFIDDTIPFAEIPSVFVRWVALHFQHGDLSIRHDLSQLELSKVDLDQRPSPFSTTTDEDLAKITVLRPALVSDGYMISPAFALNVGRRLVQETLFDSEVRQRWGGDLGVWHLVGDKGPFTMHLATWYLKDMVDHELAEVAGEGREASKAAIRFSFVPGASHCFMWEDPEDAMKELELLD</sequence>
<organism evidence="2 3">
    <name type="scientific">Lentinula raphanica</name>
    <dbReference type="NCBI Taxonomy" id="153919"/>
    <lineage>
        <taxon>Eukaryota</taxon>
        <taxon>Fungi</taxon>
        <taxon>Dikarya</taxon>
        <taxon>Basidiomycota</taxon>
        <taxon>Agaricomycotina</taxon>
        <taxon>Agaricomycetes</taxon>
        <taxon>Agaricomycetidae</taxon>
        <taxon>Agaricales</taxon>
        <taxon>Marasmiineae</taxon>
        <taxon>Omphalotaceae</taxon>
        <taxon>Lentinula</taxon>
    </lineage>
</organism>
<reference evidence="2" key="1">
    <citation type="submission" date="2022-08" db="EMBL/GenBank/DDBJ databases">
        <authorList>
            <consortium name="DOE Joint Genome Institute"/>
            <person name="Min B."/>
            <person name="Riley R."/>
            <person name="Sierra-Patev S."/>
            <person name="Naranjo-Ortiz M."/>
            <person name="Looney B."/>
            <person name="Konkel Z."/>
            <person name="Slot J.C."/>
            <person name="Sakamoto Y."/>
            <person name="Steenwyk J.L."/>
            <person name="Rokas A."/>
            <person name="Carro J."/>
            <person name="Camarero S."/>
            <person name="Ferreira P."/>
            <person name="Molpeceres G."/>
            <person name="Ruiz-Duenas F.J."/>
            <person name="Serrano A."/>
            <person name="Henrissat B."/>
            <person name="Drula E."/>
            <person name="Hughes K.W."/>
            <person name="Mata J.L."/>
            <person name="Ishikawa N.K."/>
            <person name="Vargas-Isla R."/>
            <person name="Ushijima S."/>
            <person name="Smith C.A."/>
            <person name="Ahrendt S."/>
            <person name="Andreopoulos W."/>
            <person name="He G."/>
            <person name="Labutti K."/>
            <person name="Lipzen A."/>
            <person name="Ng V."/>
            <person name="Sandor L."/>
            <person name="Barry K."/>
            <person name="Martinez A.T."/>
            <person name="Xiao Y."/>
            <person name="Gibbons J.G."/>
            <person name="Terashima K."/>
            <person name="Hibbett D.S."/>
            <person name="Grigoriev I.V."/>
        </authorList>
    </citation>
    <scope>NUCLEOTIDE SEQUENCE</scope>
    <source>
        <strain evidence="2">TFB9207</strain>
    </source>
</reference>
<proteinExistence type="predicted"/>
<dbReference type="Pfam" id="PF12697">
    <property type="entry name" value="Abhydrolase_6"/>
    <property type="match status" value="1"/>
</dbReference>
<comment type="caution">
    <text evidence="2">The sequence shown here is derived from an EMBL/GenBank/DDBJ whole genome shotgun (WGS) entry which is preliminary data.</text>
</comment>